<keyword evidence="4" id="KW-0812">Transmembrane</keyword>
<evidence type="ECO:0000256" key="6">
    <source>
        <dbReference type="ARBA" id="ARBA00023136"/>
    </source>
</evidence>
<dbReference type="InterPro" id="IPR037066">
    <property type="entry name" value="Plug_dom_sf"/>
</dbReference>
<comment type="similarity">
    <text evidence="8">Belongs to the TonB-dependent receptor family.</text>
</comment>
<comment type="subcellular location">
    <subcellularLocation>
        <location evidence="1">Cell outer membrane</location>
        <topology evidence="1">Multi-pass membrane protein</topology>
    </subcellularLocation>
</comment>
<dbReference type="Gene3D" id="2.170.130.10">
    <property type="entry name" value="TonB-dependent receptor, plug domain"/>
    <property type="match status" value="1"/>
</dbReference>
<evidence type="ECO:0008006" key="13">
    <source>
        <dbReference type="Google" id="ProtNLM"/>
    </source>
</evidence>
<dbReference type="Gene3D" id="2.40.170.20">
    <property type="entry name" value="TonB-dependent receptor, beta-barrel domain"/>
    <property type="match status" value="1"/>
</dbReference>
<proteinExistence type="inferred from homology"/>
<dbReference type="PANTHER" id="PTHR30069:SF40">
    <property type="entry name" value="TONB-DEPENDENT RECEPTOR NMB0964-RELATED"/>
    <property type="match status" value="1"/>
</dbReference>
<name>A0A1T0CLT1_9GAMM</name>
<keyword evidence="2" id="KW-0813">Transport</keyword>
<keyword evidence="12" id="KW-1185">Reference proteome</keyword>
<keyword evidence="3" id="KW-1134">Transmembrane beta strand</keyword>
<dbReference type="Pfam" id="PF00593">
    <property type="entry name" value="TonB_dep_Rec_b-barrel"/>
    <property type="match status" value="1"/>
</dbReference>
<evidence type="ECO:0000313" key="12">
    <source>
        <dbReference type="Proteomes" id="UP000189800"/>
    </source>
</evidence>
<evidence type="ECO:0000256" key="4">
    <source>
        <dbReference type="ARBA" id="ARBA00022692"/>
    </source>
</evidence>
<evidence type="ECO:0000313" key="11">
    <source>
        <dbReference type="EMBL" id="OOS23275.1"/>
    </source>
</evidence>
<dbReference type="GO" id="GO:0044718">
    <property type="term" value="P:siderophore transmembrane transport"/>
    <property type="evidence" value="ECO:0007669"/>
    <property type="project" value="TreeGrafter"/>
</dbReference>
<sequence length="857" mass="94517">MQLAYADDATSAAPATTSTDIVPTVVLEGDEIIVSRRTAQSLFGQAKPSDVIIKQETLKKNSATLGDALAGELGVHSNHYGGGASAPIVRGQEGKRLKVLQNSTDVLDMANLSPDHAVMVDTLLAKQVEIVRGASTLLYSAGNVAGQINVVDDVIKTSVPSVATGEVSARYGSANDEKLVSAAVSAGIGEHIAITAQGLVRRAGDYQTPKHQQYHFDSEKALKAHIAAPDNLASLESEYQHWLANRHQTPYFRYRPVGERHFIRSESDYQTKKQTYQNAIVTPQTLDYLPESWSESDALALGGSWVGERGYVGASISHRHDEYGLPAHNAMYEGCGAYVILPSSERKKPYLMSYPQLMDETDVNYLNPRADCLQAASFDSSGNHTHSSTESHEHGAPWIDLTNRRYDIKAAVYQPMAGVDKLGVSVAHADYQHQEKEGTRISSDFRNKATTARIELTQAPTERLSGIWGVQYLTADNSALAPSVYKGRQMLGTNSTDNWAIFGLQQYQLGDVTLEASARAASQRIKMHYDTDKIASVMQPNPISERCAKNAVCSATVAAANAERASDLANALDNTKPNEQHAFSYAIGAKWQVTPEYRLSISASHQERLPTAQELYTHGMHLATSSFEVGNKDLTKEKSNNIELALGYQGERLDYQLSAYYYDFDNYIYLQTLNESLGNSTVIAPYSLKINRYSQSGAKFHGFEGKIGYQLNDTYHASVFGDVISGRLVDLPDAVVAYDRTTGEKTYEPQANRPTPRLPPMRLGTRLKAEFGEQWTGELEYYRVFDQDKLSKFEHKTAGHDMLNLGLAYQKPMAYGDVDVFIKADNLLNQKVYAHATYLPYIPQMGRSISFGATYHF</sequence>
<dbReference type="Pfam" id="PF07715">
    <property type="entry name" value="Plug"/>
    <property type="match status" value="1"/>
</dbReference>
<dbReference type="STRING" id="470453.B0680_07905"/>
<evidence type="ECO:0000256" key="2">
    <source>
        <dbReference type="ARBA" id="ARBA00022448"/>
    </source>
</evidence>
<feature type="domain" description="TonB-dependent receptor plug" evidence="10">
    <location>
        <begin position="48"/>
        <end position="146"/>
    </location>
</feature>
<gene>
    <name evidence="11" type="ORF">B0680_07905</name>
</gene>
<evidence type="ECO:0000259" key="10">
    <source>
        <dbReference type="Pfam" id="PF07715"/>
    </source>
</evidence>
<dbReference type="InterPro" id="IPR000531">
    <property type="entry name" value="Beta-barrel_TonB"/>
</dbReference>
<evidence type="ECO:0000256" key="5">
    <source>
        <dbReference type="ARBA" id="ARBA00023077"/>
    </source>
</evidence>
<dbReference type="Proteomes" id="UP000189800">
    <property type="component" value="Unassembled WGS sequence"/>
</dbReference>
<dbReference type="SUPFAM" id="SSF56935">
    <property type="entry name" value="Porins"/>
    <property type="match status" value="1"/>
</dbReference>
<accession>A0A1T0CLT1</accession>
<evidence type="ECO:0000256" key="3">
    <source>
        <dbReference type="ARBA" id="ARBA00022452"/>
    </source>
</evidence>
<evidence type="ECO:0000256" key="7">
    <source>
        <dbReference type="ARBA" id="ARBA00023237"/>
    </source>
</evidence>
<dbReference type="InterPro" id="IPR036942">
    <property type="entry name" value="Beta-barrel_TonB_sf"/>
</dbReference>
<keyword evidence="7" id="KW-0998">Cell outer membrane</keyword>
<dbReference type="GO" id="GO:0009279">
    <property type="term" value="C:cell outer membrane"/>
    <property type="evidence" value="ECO:0007669"/>
    <property type="project" value="UniProtKB-SubCell"/>
</dbReference>
<evidence type="ECO:0000256" key="1">
    <source>
        <dbReference type="ARBA" id="ARBA00004571"/>
    </source>
</evidence>
<dbReference type="PANTHER" id="PTHR30069">
    <property type="entry name" value="TONB-DEPENDENT OUTER MEMBRANE RECEPTOR"/>
    <property type="match status" value="1"/>
</dbReference>
<evidence type="ECO:0000256" key="8">
    <source>
        <dbReference type="RuleBase" id="RU003357"/>
    </source>
</evidence>
<dbReference type="AlphaFoldDB" id="A0A1T0CLT1"/>
<protein>
    <recommendedName>
        <fullName evidence="13">TonB-dependent receptor</fullName>
    </recommendedName>
</protein>
<dbReference type="InterPro" id="IPR012910">
    <property type="entry name" value="Plug_dom"/>
</dbReference>
<comment type="caution">
    <text evidence="11">The sequence shown here is derived from an EMBL/GenBank/DDBJ whole genome shotgun (WGS) entry which is preliminary data.</text>
</comment>
<feature type="domain" description="TonB-dependent receptor-like beta-barrel" evidence="9">
    <location>
        <begin position="392"/>
        <end position="827"/>
    </location>
</feature>
<dbReference type="InterPro" id="IPR039426">
    <property type="entry name" value="TonB-dep_rcpt-like"/>
</dbReference>
<evidence type="ECO:0000259" key="9">
    <source>
        <dbReference type="Pfam" id="PF00593"/>
    </source>
</evidence>
<dbReference type="GO" id="GO:0015344">
    <property type="term" value="F:siderophore uptake transmembrane transporter activity"/>
    <property type="evidence" value="ECO:0007669"/>
    <property type="project" value="TreeGrafter"/>
</dbReference>
<dbReference type="EMBL" id="MUYU01000018">
    <property type="protein sequence ID" value="OOS23275.1"/>
    <property type="molecule type" value="Genomic_DNA"/>
</dbReference>
<reference evidence="11 12" key="1">
    <citation type="submission" date="2017-02" db="EMBL/GenBank/DDBJ databases">
        <title>Draft genome sequence of Moraxella pluranimalium CCUG 54913T type strain.</title>
        <authorList>
            <person name="Salva-Serra F."/>
            <person name="Engstrom-Jakobsson H."/>
            <person name="Thorell K."/>
            <person name="Jaen-Luchoro D."/>
            <person name="Gonzales-Siles L."/>
            <person name="Karlsson R."/>
            <person name="Yazdan S."/>
            <person name="Boulund F."/>
            <person name="Johnning A."/>
            <person name="Engstrand L."/>
            <person name="Kristiansson E."/>
            <person name="Moore E."/>
        </authorList>
    </citation>
    <scope>NUCLEOTIDE SEQUENCE [LARGE SCALE GENOMIC DNA]</scope>
    <source>
        <strain evidence="11 12">CCUG 54913</strain>
    </source>
</reference>
<keyword evidence="6 8" id="KW-0472">Membrane</keyword>
<keyword evidence="5 8" id="KW-0798">TonB box</keyword>
<organism evidence="11 12">
    <name type="scientific">Moraxella pluranimalium</name>
    <dbReference type="NCBI Taxonomy" id="470453"/>
    <lineage>
        <taxon>Bacteria</taxon>
        <taxon>Pseudomonadati</taxon>
        <taxon>Pseudomonadota</taxon>
        <taxon>Gammaproteobacteria</taxon>
        <taxon>Moraxellales</taxon>
        <taxon>Moraxellaceae</taxon>
        <taxon>Moraxella</taxon>
    </lineage>
</organism>